<dbReference type="SMART" id="SM00342">
    <property type="entry name" value="HTH_ARAC"/>
    <property type="match status" value="1"/>
</dbReference>
<sequence length="299" mass="33522">MTQSGEELTLKGEIRSVEITYSRTGVDQAEPEMPLPPSEKPGGWIYQMIFVLKGEALFFKRGATSESARIGSQLHNLCCIKPGSLTMALSSPGDEIICINLSAAFLDRYLYNDPAWQKIRTASKRPALVTLAKSNMHITPEISAVLHRLDQSSGDPVCDRLLLESKVMELLALQISQRGQLQNASRSLNLKKEEMDKMVAARDILINADGEQLSLRSLAHLVGTNEFNLKRDFKIAFGSTVYNYLTRHKMEQAKRMLEEEDISVAEVASKLNYKYATHFSVAFKKYFGYLPSRLKSAKP</sequence>
<evidence type="ECO:0000256" key="2">
    <source>
        <dbReference type="ARBA" id="ARBA00023125"/>
    </source>
</evidence>
<accession>A0A2T0UBJ9</accession>
<proteinExistence type="predicted"/>
<feature type="domain" description="HTH araC/xylS-type" evidence="4">
    <location>
        <begin position="196"/>
        <end position="297"/>
    </location>
</feature>
<dbReference type="EMBL" id="PVTH01000001">
    <property type="protein sequence ID" value="PRY55248.1"/>
    <property type="molecule type" value="Genomic_DNA"/>
</dbReference>
<dbReference type="InterPro" id="IPR018062">
    <property type="entry name" value="HTH_AraC-typ_CS"/>
</dbReference>
<dbReference type="SUPFAM" id="SSF46689">
    <property type="entry name" value="Homeodomain-like"/>
    <property type="match status" value="1"/>
</dbReference>
<dbReference type="GO" id="GO:0003700">
    <property type="term" value="F:DNA-binding transcription factor activity"/>
    <property type="evidence" value="ECO:0007669"/>
    <property type="project" value="InterPro"/>
</dbReference>
<comment type="caution">
    <text evidence="5">The sequence shown here is derived from an EMBL/GenBank/DDBJ whole genome shotgun (WGS) entry which is preliminary data.</text>
</comment>
<dbReference type="Pfam" id="PF12833">
    <property type="entry name" value="HTH_18"/>
    <property type="match status" value="1"/>
</dbReference>
<dbReference type="PROSITE" id="PS00041">
    <property type="entry name" value="HTH_ARAC_FAMILY_1"/>
    <property type="match status" value="1"/>
</dbReference>
<gene>
    <name evidence="5" type="ORF">B0I27_101217</name>
</gene>
<evidence type="ECO:0000313" key="5">
    <source>
        <dbReference type="EMBL" id="PRY55248.1"/>
    </source>
</evidence>
<dbReference type="InterPro" id="IPR009057">
    <property type="entry name" value="Homeodomain-like_sf"/>
</dbReference>
<dbReference type="InterPro" id="IPR018060">
    <property type="entry name" value="HTH_AraC"/>
</dbReference>
<dbReference type="PROSITE" id="PS01124">
    <property type="entry name" value="HTH_ARAC_FAMILY_2"/>
    <property type="match status" value="1"/>
</dbReference>
<dbReference type="InterPro" id="IPR053142">
    <property type="entry name" value="PchR_regulatory_protein"/>
</dbReference>
<evidence type="ECO:0000256" key="1">
    <source>
        <dbReference type="ARBA" id="ARBA00023015"/>
    </source>
</evidence>
<name>A0A2T0UBJ9_9SPHI</name>
<keyword evidence="2 5" id="KW-0238">DNA-binding</keyword>
<dbReference type="Gene3D" id="1.10.10.60">
    <property type="entry name" value="Homeodomain-like"/>
    <property type="match status" value="2"/>
</dbReference>
<dbReference type="PANTHER" id="PTHR47893:SF1">
    <property type="entry name" value="REGULATORY PROTEIN PCHR"/>
    <property type="match status" value="1"/>
</dbReference>
<protein>
    <submittedName>
        <fullName evidence="5">AraC-like DNA-binding protein</fullName>
    </submittedName>
</protein>
<reference evidence="5 6" key="1">
    <citation type="submission" date="2018-03" db="EMBL/GenBank/DDBJ databases">
        <title>Genomic Encyclopedia of Type Strains, Phase III (KMG-III): the genomes of soil and plant-associated and newly described type strains.</title>
        <authorList>
            <person name="Whitman W."/>
        </authorList>
    </citation>
    <scope>NUCLEOTIDE SEQUENCE [LARGE SCALE GENOMIC DNA]</scope>
    <source>
        <strain evidence="5 6">CGMCC 1.9313</strain>
    </source>
</reference>
<dbReference type="AlphaFoldDB" id="A0A2T0UBJ9"/>
<evidence type="ECO:0000256" key="3">
    <source>
        <dbReference type="ARBA" id="ARBA00023163"/>
    </source>
</evidence>
<keyword evidence="6" id="KW-1185">Reference proteome</keyword>
<evidence type="ECO:0000313" key="6">
    <source>
        <dbReference type="Proteomes" id="UP000238034"/>
    </source>
</evidence>
<dbReference type="GO" id="GO:0043565">
    <property type="term" value="F:sequence-specific DNA binding"/>
    <property type="evidence" value="ECO:0007669"/>
    <property type="project" value="InterPro"/>
</dbReference>
<keyword evidence="1" id="KW-0805">Transcription regulation</keyword>
<dbReference type="OrthoDB" id="799767at2"/>
<dbReference type="Proteomes" id="UP000238034">
    <property type="component" value="Unassembled WGS sequence"/>
</dbReference>
<dbReference type="PANTHER" id="PTHR47893">
    <property type="entry name" value="REGULATORY PROTEIN PCHR"/>
    <property type="match status" value="1"/>
</dbReference>
<dbReference type="RefSeq" id="WP_106290518.1">
    <property type="nucleotide sequence ID" value="NZ_PVTH01000001.1"/>
</dbReference>
<evidence type="ECO:0000259" key="4">
    <source>
        <dbReference type="PROSITE" id="PS01124"/>
    </source>
</evidence>
<keyword evidence="3" id="KW-0804">Transcription</keyword>
<organism evidence="5 6">
    <name type="scientific">Arcticibacter pallidicorallinus</name>
    <dbReference type="NCBI Taxonomy" id="1259464"/>
    <lineage>
        <taxon>Bacteria</taxon>
        <taxon>Pseudomonadati</taxon>
        <taxon>Bacteroidota</taxon>
        <taxon>Sphingobacteriia</taxon>
        <taxon>Sphingobacteriales</taxon>
        <taxon>Sphingobacteriaceae</taxon>
        <taxon>Arcticibacter</taxon>
    </lineage>
</organism>